<keyword evidence="3" id="KW-1185">Reference proteome</keyword>
<sequence>MTLEAEGTLARQAEDSKACTLQYCFIGILFARLVMAAALATTNAPGGPLAAYDLLPEKERRPGLHRRPSSNDVPEDVQDQELLVVVPSVSRQLQPLVVEPTNRNKTGNGLGNTARVRSAEWKKQAPHSGQLEPAAAEKYAGEESRRYYYIYCSNPVPVFQYDPELAVCAQTSDGGSQLCNHGSNRFGSWEHCRKSCLKPDRVSERYLEDTLFVYLAPGKTSRRHCGISTAAPEQYRSLHGATVHQANASATRPFVNTPGNAKGSTERTGLTQHTAQFLSPARAVYNT</sequence>
<dbReference type="AlphaFoldDB" id="A0A9J6E553"/>
<dbReference type="SUPFAM" id="SSF57362">
    <property type="entry name" value="BPTI-like"/>
    <property type="match status" value="1"/>
</dbReference>
<name>A0A9J6E553_RHIMP</name>
<proteinExistence type="predicted"/>
<gene>
    <name evidence="2" type="ORF">HPB51_023770</name>
</gene>
<accession>A0A9J6E553</accession>
<reference evidence="2" key="2">
    <citation type="submission" date="2021-09" db="EMBL/GenBank/DDBJ databases">
        <authorList>
            <person name="Jia N."/>
            <person name="Wang J."/>
            <person name="Shi W."/>
            <person name="Du L."/>
            <person name="Sun Y."/>
            <person name="Zhan W."/>
            <person name="Jiang J."/>
            <person name="Wang Q."/>
            <person name="Zhang B."/>
            <person name="Ji P."/>
            <person name="Sakyi L.B."/>
            <person name="Cui X."/>
            <person name="Yuan T."/>
            <person name="Jiang B."/>
            <person name="Yang W."/>
            <person name="Lam T.T.-Y."/>
            <person name="Chang Q."/>
            <person name="Ding S."/>
            <person name="Wang X."/>
            <person name="Zhu J."/>
            <person name="Ruan X."/>
            <person name="Zhao L."/>
            <person name="Wei J."/>
            <person name="Que T."/>
            <person name="Du C."/>
            <person name="Cheng J."/>
            <person name="Dai P."/>
            <person name="Han X."/>
            <person name="Huang E."/>
            <person name="Gao Y."/>
            <person name="Liu J."/>
            <person name="Shao H."/>
            <person name="Ye R."/>
            <person name="Li L."/>
            <person name="Wei W."/>
            <person name="Wang X."/>
            <person name="Wang C."/>
            <person name="Huo Q."/>
            <person name="Li W."/>
            <person name="Guo W."/>
            <person name="Chen H."/>
            <person name="Chen S."/>
            <person name="Zhou L."/>
            <person name="Zhou L."/>
            <person name="Ni X."/>
            <person name="Tian J."/>
            <person name="Zhou Y."/>
            <person name="Sheng Y."/>
            <person name="Liu T."/>
            <person name="Pan Y."/>
            <person name="Xia L."/>
            <person name="Li J."/>
            <person name="Zhao F."/>
            <person name="Cao W."/>
        </authorList>
    </citation>
    <scope>NUCLEOTIDE SEQUENCE</scope>
    <source>
        <strain evidence="2">Rmic-2018</strain>
        <tissue evidence="2">Larvae</tissue>
    </source>
</reference>
<evidence type="ECO:0008006" key="4">
    <source>
        <dbReference type="Google" id="ProtNLM"/>
    </source>
</evidence>
<organism evidence="2 3">
    <name type="scientific">Rhipicephalus microplus</name>
    <name type="common">Cattle tick</name>
    <name type="synonym">Boophilus microplus</name>
    <dbReference type="NCBI Taxonomy" id="6941"/>
    <lineage>
        <taxon>Eukaryota</taxon>
        <taxon>Metazoa</taxon>
        <taxon>Ecdysozoa</taxon>
        <taxon>Arthropoda</taxon>
        <taxon>Chelicerata</taxon>
        <taxon>Arachnida</taxon>
        <taxon>Acari</taxon>
        <taxon>Parasitiformes</taxon>
        <taxon>Ixodida</taxon>
        <taxon>Ixodoidea</taxon>
        <taxon>Ixodidae</taxon>
        <taxon>Rhipicephalinae</taxon>
        <taxon>Rhipicephalus</taxon>
        <taxon>Boophilus</taxon>
    </lineage>
</organism>
<comment type="caution">
    <text evidence="2">The sequence shown here is derived from an EMBL/GenBank/DDBJ whole genome shotgun (WGS) entry which is preliminary data.</text>
</comment>
<dbReference type="GO" id="GO:0004867">
    <property type="term" value="F:serine-type endopeptidase inhibitor activity"/>
    <property type="evidence" value="ECO:0007669"/>
    <property type="project" value="InterPro"/>
</dbReference>
<evidence type="ECO:0000313" key="3">
    <source>
        <dbReference type="Proteomes" id="UP000821866"/>
    </source>
</evidence>
<dbReference type="Proteomes" id="UP000821866">
    <property type="component" value="Chromosome 4"/>
</dbReference>
<reference evidence="2" key="1">
    <citation type="journal article" date="2020" name="Cell">
        <title>Large-Scale Comparative Analyses of Tick Genomes Elucidate Their Genetic Diversity and Vector Capacities.</title>
        <authorList>
            <consortium name="Tick Genome and Microbiome Consortium (TIGMIC)"/>
            <person name="Jia N."/>
            <person name="Wang J."/>
            <person name="Shi W."/>
            <person name="Du L."/>
            <person name="Sun Y."/>
            <person name="Zhan W."/>
            <person name="Jiang J.F."/>
            <person name="Wang Q."/>
            <person name="Zhang B."/>
            <person name="Ji P."/>
            <person name="Bell-Sakyi L."/>
            <person name="Cui X.M."/>
            <person name="Yuan T.T."/>
            <person name="Jiang B.G."/>
            <person name="Yang W.F."/>
            <person name="Lam T.T."/>
            <person name="Chang Q.C."/>
            <person name="Ding S.J."/>
            <person name="Wang X.J."/>
            <person name="Zhu J.G."/>
            <person name="Ruan X.D."/>
            <person name="Zhao L."/>
            <person name="Wei J.T."/>
            <person name="Ye R.Z."/>
            <person name="Que T.C."/>
            <person name="Du C.H."/>
            <person name="Zhou Y.H."/>
            <person name="Cheng J.X."/>
            <person name="Dai P.F."/>
            <person name="Guo W.B."/>
            <person name="Han X.H."/>
            <person name="Huang E.J."/>
            <person name="Li L.F."/>
            <person name="Wei W."/>
            <person name="Gao Y.C."/>
            <person name="Liu J.Z."/>
            <person name="Shao H.Z."/>
            <person name="Wang X."/>
            <person name="Wang C.C."/>
            <person name="Yang T.C."/>
            <person name="Huo Q.B."/>
            <person name="Li W."/>
            <person name="Chen H.Y."/>
            <person name="Chen S.E."/>
            <person name="Zhou L.G."/>
            <person name="Ni X.B."/>
            <person name="Tian J.H."/>
            <person name="Sheng Y."/>
            <person name="Liu T."/>
            <person name="Pan Y.S."/>
            <person name="Xia L.Y."/>
            <person name="Li J."/>
            <person name="Zhao F."/>
            <person name="Cao W.C."/>
        </authorList>
    </citation>
    <scope>NUCLEOTIDE SEQUENCE</scope>
    <source>
        <strain evidence="2">Rmic-2018</strain>
    </source>
</reference>
<protein>
    <recommendedName>
        <fullName evidence="4">BPTI/Kunitz inhibitor domain-containing protein</fullName>
    </recommendedName>
</protein>
<evidence type="ECO:0000313" key="2">
    <source>
        <dbReference type="EMBL" id="KAH8029205.1"/>
    </source>
</evidence>
<dbReference type="InterPro" id="IPR036880">
    <property type="entry name" value="Kunitz_BPTI_sf"/>
</dbReference>
<dbReference type="EMBL" id="JABSTU010000006">
    <property type="protein sequence ID" value="KAH8029205.1"/>
    <property type="molecule type" value="Genomic_DNA"/>
</dbReference>
<evidence type="ECO:0000256" key="1">
    <source>
        <dbReference type="SAM" id="MobiDB-lite"/>
    </source>
</evidence>
<feature type="region of interest" description="Disordered" evidence="1">
    <location>
        <begin position="100"/>
        <end position="135"/>
    </location>
</feature>